<comment type="caution">
    <text evidence="3">The sequence shown here is derived from an EMBL/GenBank/DDBJ whole genome shotgun (WGS) entry which is preliminary data.</text>
</comment>
<keyword evidence="4" id="KW-1185">Reference proteome</keyword>
<proteinExistence type="predicted"/>
<feature type="transmembrane region" description="Helical" evidence="1">
    <location>
        <begin position="86"/>
        <end position="103"/>
    </location>
</feature>
<dbReference type="RefSeq" id="WP_184747788.1">
    <property type="nucleotide sequence ID" value="NZ_JACHGJ010000006.1"/>
</dbReference>
<accession>A0A841REH5</accession>
<dbReference type="Proteomes" id="UP000587760">
    <property type="component" value="Unassembled WGS sequence"/>
</dbReference>
<feature type="transmembrane region" description="Helical" evidence="1">
    <location>
        <begin position="115"/>
        <end position="132"/>
    </location>
</feature>
<dbReference type="Pfam" id="PF12801">
    <property type="entry name" value="Fer4_5"/>
    <property type="match status" value="2"/>
</dbReference>
<feature type="transmembrane region" description="Helical" evidence="1">
    <location>
        <begin position="12"/>
        <end position="41"/>
    </location>
</feature>
<organism evidence="3 4">
    <name type="scientific">Spirochaeta isovalerica</name>
    <dbReference type="NCBI Taxonomy" id="150"/>
    <lineage>
        <taxon>Bacteria</taxon>
        <taxon>Pseudomonadati</taxon>
        <taxon>Spirochaetota</taxon>
        <taxon>Spirochaetia</taxon>
        <taxon>Spirochaetales</taxon>
        <taxon>Spirochaetaceae</taxon>
        <taxon>Spirochaeta</taxon>
    </lineage>
</organism>
<protein>
    <submittedName>
        <fullName evidence="3">Polyferredoxin</fullName>
    </submittedName>
</protein>
<keyword evidence="1" id="KW-0472">Membrane</keyword>
<feature type="domain" description="4Fe-4S ferredoxin-type" evidence="2">
    <location>
        <begin position="29"/>
        <end position="63"/>
    </location>
</feature>
<name>A0A841REH5_9SPIO</name>
<evidence type="ECO:0000313" key="3">
    <source>
        <dbReference type="EMBL" id="MBB6481400.1"/>
    </source>
</evidence>
<evidence type="ECO:0000259" key="2">
    <source>
        <dbReference type="Pfam" id="PF12801"/>
    </source>
</evidence>
<reference evidence="3 4" key="1">
    <citation type="submission" date="2020-08" db="EMBL/GenBank/DDBJ databases">
        <title>Genomic Encyclopedia of Type Strains, Phase IV (KMG-IV): sequencing the most valuable type-strain genomes for metagenomic binning, comparative biology and taxonomic classification.</title>
        <authorList>
            <person name="Goeker M."/>
        </authorList>
    </citation>
    <scope>NUCLEOTIDE SEQUENCE [LARGE SCALE GENOMIC DNA]</scope>
    <source>
        <strain evidence="3 4">DSM 2461</strain>
    </source>
</reference>
<feature type="transmembrane region" description="Helical" evidence="1">
    <location>
        <begin position="144"/>
        <end position="166"/>
    </location>
</feature>
<keyword evidence="1" id="KW-1133">Transmembrane helix</keyword>
<dbReference type="AlphaFoldDB" id="A0A841REH5"/>
<evidence type="ECO:0000313" key="4">
    <source>
        <dbReference type="Proteomes" id="UP000587760"/>
    </source>
</evidence>
<gene>
    <name evidence="3" type="ORF">HNR50_003080</name>
</gene>
<dbReference type="PROSITE" id="PS51257">
    <property type="entry name" value="PROKAR_LIPOPROTEIN"/>
    <property type="match status" value="1"/>
</dbReference>
<keyword evidence="1" id="KW-0812">Transmembrane</keyword>
<sequence length="195" mass="22451">MVKINRKSYPFLIITFLYFLLGFVNILFAYLAVACMIIPFVMVSRTGKKPWCSTYCPRADFLSLFRIFKSSRKAPAWLNSDNTRKLVFQFFCINLFFIVMSTFMVSRGQMEPIEYVRFLIAFTIPVDLPQIWAGPALPPWAVHLAYRFYSIMFTSTVLGVVLASLYKPRTWCAVCPVNTLSTAMIRQITVSEGNE</sequence>
<dbReference type="EMBL" id="JACHGJ010000006">
    <property type="protein sequence ID" value="MBB6481400.1"/>
    <property type="molecule type" value="Genomic_DNA"/>
</dbReference>
<evidence type="ECO:0000256" key="1">
    <source>
        <dbReference type="SAM" id="Phobius"/>
    </source>
</evidence>
<dbReference type="InterPro" id="IPR017896">
    <property type="entry name" value="4Fe4S_Fe-S-bd"/>
</dbReference>
<feature type="domain" description="4Fe-4S ferredoxin-type" evidence="2">
    <location>
        <begin position="156"/>
        <end position="182"/>
    </location>
</feature>